<dbReference type="PANTHER" id="PTHR15371">
    <property type="entry name" value="TIM23"/>
    <property type="match status" value="1"/>
</dbReference>
<dbReference type="AlphaFoldDB" id="A0A1C7N5E5"/>
<dbReference type="FunCoup" id="A0A1C7N5E5">
    <property type="interactions" value="626"/>
</dbReference>
<keyword evidence="2" id="KW-0812">Transmembrane</keyword>
<dbReference type="GO" id="GO:0008320">
    <property type="term" value="F:protein transmembrane transporter activity"/>
    <property type="evidence" value="ECO:0007669"/>
    <property type="project" value="EnsemblFungi"/>
</dbReference>
<proteinExistence type="predicted"/>
<feature type="compositionally biased region" description="Polar residues" evidence="5">
    <location>
        <begin position="7"/>
        <end position="19"/>
    </location>
</feature>
<keyword evidence="3" id="KW-1133">Transmembrane helix</keyword>
<dbReference type="EMBL" id="LUGH01000521">
    <property type="protein sequence ID" value="OBZ84352.1"/>
    <property type="molecule type" value="Genomic_DNA"/>
</dbReference>
<keyword evidence="4" id="KW-0472">Membrane</keyword>
<comment type="subcellular location">
    <subcellularLocation>
        <location evidence="1">Membrane</location>
        <topology evidence="1">Multi-pass membrane protein</topology>
    </subcellularLocation>
</comment>
<dbReference type="InterPro" id="IPR045238">
    <property type="entry name" value="Tim23-like"/>
</dbReference>
<dbReference type="OrthoDB" id="159299at2759"/>
<reference evidence="6 7" key="1">
    <citation type="submission" date="2016-03" db="EMBL/GenBank/DDBJ databases">
        <title>Choanephora cucurbitarum.</title>
        <authorList>
            <person name="Min B."/>
            <person name="Park H."/>
            <person name="Park J.-H."/>
            <person name="Shin H.-D."/>
            <person name="Choi I.-G."/>
        </authorList>
    </citation>
    <scope>NUCLEOTIDE SEQUENCE [LARGE SCALE GENOMIC DNA]</scope>
    <source>
        <strain evidence="6 7">KUS-F28377</strain>
    </source>
</reference>
<dbReference type="STRING" id="101091.A0A1C7N5E5"/>
<evidence type="ECO:0000256" key="2">
    <source>
        <dbReference type="ARBA" id="ARBA00022692"/>
    </source>
</evidence>
<evidence type="ECO:0000256" key="3">
    <source>
        <dbReference type="ARBA" id="ARBA00022989"/>
    </source>
</evidence>
<dbReference type="GO" id="GO:0005744">
    <property type="term" value="C:TIM23 mitochondrial import inner membrane translocase complex"/>
    <property type="evidence" value="ECO:0007669"/>
    <property type="project" value="EnsemblFungi"/>
</dbReference>
<name>A0A1C7N5E5_9FUNG</name>
<gene>
    <name evidence="6" type="primary">tim23</name>
    <name evidence="6" type="ORF">A0J61_07598</name>
</gene>
<sequence>MGIFGFGSSSAPEQPTQQNNEEDLYSPSGNSFEQEESFGLEESGYEKMPDFMSTINFDSNKLQPMSMQGLDFLQLENSAPASASASAGFTPSRNWSDDLCYGTGTTYLAGLTLGGAYGMVEGLKKSTGAPRVRLNTTLNTITRRGPGVGNAVGVIAMVYNGANSLLDYSRGTHDIFNSVAAGAAAGALFKSTAGPRNAAISAGVCAGVAGIWTVIVDTFTQ</sequence>
<keyword evidence="7" id="KW-1185">Reference proteome</keyword>
<organism evidence="6 7">
    <name type="scientific">Choanephora cucurbitarum</name>
    <dbReference type="NCBI Taxonomy" id="101091"/>
    <lineage>
        <taxon>Eukaryota</taxon>
        <taxon>Fungi</taxon>
        <taxon>Fungi incertae sedis</taxon>
        <taxon>Mucoromycota</taxon>
        <taxon>Mucoromycotina</taxon>
        <taxon>Mucoromycetes</taxon>
        <taxon>Mucorales</taxon>
        <taxon>Mucorineae</taxon>
        <taxon>Choanephoraceae</taxon>
        <taxon>Choanephoroideae</taxon>
        <taxon>Choanephora</taxon>
    </lineage>
</organism>
<dbReference type="InParanoid" id="A0A1C7N5E5"/>
<evidence type="ECO:0000256" key="1">
    <source>
        <dbReference type="ARBA" id="ARBA00004141"/>
    </source>
</evidence>
<accession>A0A1C7N5E5</accession>
<dbReference type="GO" id="GO:0030943">
    <property type="term" value="F:mitochondrion targeting sequence binding"/>
    <property type="evidence" value="ECO:0007669"/>
    <property type="project" value="EnsemblFungi"/>
</dbReference>
<comment type="caution">
    <text evidence="6">The sequence shown here is derived from an EMBL/GenBank/DDBJ whole genome shotgun (WGS) entry which is preliminary data.</text>
</comment>
<dbReference type="GO" id="GO:0030150">
    <property type="term" value="P:protein import into mitochondrial matrix"/>
    <property type="evidence" value="ECO:0007669"/>
    <property type="project" value="EnsemblFungi"/>
</dbReference>
<feature type="region of interest" description="Disordered" evidence="5">
    <location>
        <begin position="1"/>
        <end position="39"/>
    </location>
</feature>
<dbReference type="PANTHER" id="PTHR15371:SF0">
    <property type="entry name" value="SD19278P"/>
    <property type="match status" value="1"/>
</dbReference>
<evidence type="ECO:0000256" key="4">
    <source>
        <dbReference type="ARBA" id="ARBA00023136"/>
    </source>
</evidence>
<protein>
    <submittedName>
        <fullName evidence="6">Mitochondrial import inner membrane translocase subunit tim23</fullName>
    </submittedName>
</protein>
<evidence type="ECO:0000313" key="7">
    <source>
        <dbReference type="Proteomes" id="UP000093000"/>
    </source>
</evidence>
<evidence type="ECO:0000256" key="5">
    <source>
        <dbReference type="SAM" id="MobiDB-lite"/>
    </source>
</evidence>
<dbReference type="Pfam" id="PF02466">
    <property type="entry name" value="Tim17"/>
    <property type="match status" value="1"/>
</dbReference>
<evidence type="ECO:0000313" key="6">
    <source>
        <dbReference type="EMBL" id="OBZ84352.1"/>
    </source>
</evidence>
<dbReference type="Proteomes" id="UP000093000">
    <property type="component" value="Unassembled WGS sequence"/>
</dbReference>